<dbReference type="NCBIfam" id="NF009136">
    <property type="entry name" value="PRK12489.1"/>
    <property type="match status" value="1"/>
</dbReference>
<dbReference type="HOGENOM" id="CLU_036056_1_1_7"/>
<feature type="transmembrane region" description="Helical" evidence="9">
    <location>
        <begin position="98"/>
        <end position="131"/>
    </location>
</feature>
<evidence type="ECO:0000256" key="9">
    <source>
        <dbReference type="SAM" id="Phobius"/>
    </source>
</evidence>
<dbReference type="InterPro" id="IPR004668">
    <property type="entry name" value="Anaer_Dcu_memb_transpt"/>
</dbReference>
<dbReference type="AlphaFoldDB" id="C5F1D7"/>
<organism evidence="10 11">
    <name type="scientific">Helicobacter pullorum MIT 98-5489</name>
    <dbReference type="NCBI Taxonomy" id="537972"/>
    <lineage>
        <taxon>Bacteria</taxon>
        <taxon>Pseudomonadati</taxon>
        <taxon>Campylobacterota</taxon>
        <taxon>Epsilonproteobacteria</taxon>
        <taxon>Campylobacterales</taxon>
        <taxon>Helicobacteraceae</taxon>
        <taxon>Helicobacter</taxon>
    </lineage>
</organism>
<comment type="similarity">
    <text evidence="2">Belongs to the DcuA/DcuB transporter (TC 2.A.13.1) family.</text>
</comment>
<feature type="transmembrane region" description="Helical" evidence="9">
    <location>
        <begin position="34"/>
        <end position="52"/>
    </location>
</feature>
<feature type="transmembrane region" description="Helical" evidence="9">
    <location>
        <begin position="184"/>
        <end position="206"/>
    </location>
</feature>
<evidence type="ECO:0000313" key="11">
    <source>
        <dbReference type="Proteomes" id="UP000003953"/>
    </source>
</evidence>
<evidence type="ECO:0000256" key="3">
    <source>
        <dbReference type="ARBA" id="ARBA00022448"/>
    </source>
</evidence>
<feature type="transmembrane region" description="Helical" evidence="9">
    <location>
        <begin position="12"/>
        <end position="28"/>
    </location>
</feature>
<dbReference type="PIRSF" id="PIRSF004539">
    <property type="entry name" value="C4-dicrbxl_trns"/>
    <property type="match status" value="1"/>
</dbReference>
<protein>
    <submittedName>
        <fullName evidence="10">Transporter, anaerobic C4-dicarboxylate uptake (Dcu) family</fullName>
    </submittedName>
</protein>
<gene>
    <name evidence="10" type="ORF">HPMG_01549</name>
</gene>
<accession>C5F1D7</accession>
<dbReference type="NCBIfam" id="TIGR00770">
    <property type="entry name" value="Dcu"/>
    <property type="match status" value="1"/>
</dbReference>
<evidence type="ECO:0000256" key="5">
    <source>
        <dbReference type="ARBA" id="ARBA00022519"/>
    </source>
</evidence>
<evidence type="ECO:0000256" key="2">
    <source>
        <dbReference type="ARBA" id="ARBA00006413"/>
    </source>
</evidence>
<evidence type="ECO:0000256" key="1">
    <source>
        <dbReference type="ARBA" id="ARBA00004429"/>
    </source>
</evidence>
<evidence type="ECO:0000256" key="6">
    <source>
        <dbReference type="ARBA" id="ARBA00022692"/>
    </source>
</evidence>
<dbReference type="Pfam" id="PF03605">
    <property type="entry name" value="DcuA_DcuB"/>
    <property type="match status" value="1"/>
</dbReference>
<keyword evidence="4" id="KW-1003">Cell membrane</keyword>
<dbReference type="GO" id="GO:0005886">
    <property type="term" value="C:plasma membrane"/>
    <property type="evidence" value="ECO:0007669"/>
    <property type="project" value="UniProtKB-SubCell"/>
</dbReference>
<feature type="transmembrane region" description="Helical" evidence="9">
    <location>
        <begin position="449"/>
        <end position="473"/>
    </location>
</feature>
<keyword evidence="3" id="KW-0813">Transport</keyword>
<dbReference type="Proteomes" id="UP000003953">
    <property type="component" value="Unassembled WGS sequence"/>
</dbReference>
<feature type="transmembrane region" description="Helical" evidence="9">
    <location>
        <begin position="295"/>
        <end position="316"/>
    </location>
</feature>
<comment type="subcellular location">
    <subcellularLocation>
        <location evidence="1">Cell inner membrane</location>
        <topology evidence="1">Multi-pass membrane protein</topology>
    </subcellularLocation>
</comment>
<dbReference type="PANTHER" id="PTHR36106:SF3">
    <property type="entry name" value="ANAEROBIC C4-DICARBOXYLATE TRANSPORTER DCUB"/>
    <property type="match status" value="1"/>
</dbReference>
<keyword evidence="8 9" id="KW-0472">Membrane</keyword>
<feature type="transmembrane region" description="Helical" evidence="9">
    <location>
        <begin position="152"/>
        <end position="172"/>
    </location>
</feature>
<feature type="transmembrane region" description="Helical" evidence="9">
    <location>
        <begin position="328"/>
        <end position="352"/>
    </location>
</feature>
<feature type="transmembrane region" description="Helical" evidence="9">
    <location>
        <begin position="59"/>
        <end position="78"/>
    </location>
</feature>
<keyword evidence="5" id="KW-0997">Cell inner membrane</keyword>
<feature type="transmembrane region" description="Helical" evidence="9">
    <location>
        <begin position="247"/>
        <end position="266"/>
    </location>
</feature>
<name>C5F1D7_9HELI</name>
<feature type="transmembrane region" description="Helical" evidence="9">
    <location>
        <begin position="401"/>
        <end position="420"/>
    </location>
</feature>
<dbReference type="RefSeq" id="WP_005022750.1">
    <property type="nucleotide sequence ID" value="NZ_DS990445.1"/>
</dbReference>
<dbReference type="EMBL" id="DS990445">
    <property type="protein sequence ID" value="EEQ64092.1"/>
    <property type="molecule type" value="Genomic_DNA"/>
</dbReference>
<reference evidence="11" key="1">
    <citation type="journal article" date="2014" name="Genome Announc.">
        <title>Draft genome sequences of six enterohepatic helicobacter species isolated from humans and one from rhesus macaques.</title>
        <authorList>
            <person name="Shen Z."/>
            <person name="Sheh A."/>
            <person name="Young S.K."/>
            <person name="Abouelliel A."/>
            <person name="Ward D.V."/>
            <person name="Earl A.M."/>
            <person name="Fox J.G."/>
        </authorList>
    </citation>
    <scope>NUCLEOTIDE SEQUENCE [LARGE SCALE GENOMIC DNA]</scope>
    <source>
        <strain evidence="11">MIT 98-5489</strain>
    </source>
</reference>
<feature type="transmembrane region" description="Helical" evidence="9">
    <location>
        <begin position="372"/>
        <end position="394"/>
    </location>
</feature>
<dbReference type="eggNOG" id="COG2704">
    <property type="taxonomic scope" value="Bacteria"/>
</dbReference>
<dbReference type="PANTHER" id="PTHR36106">
    <property type="entry name" value="ANAEROBIC C4-DICARBOXYLATE TRANSPORTER DCUB"/>
    <property type="match status" value="1"/>
</dbReference>
<dbReference type="GO" id="GO:0015556">
    <property type="term" value="F:C4-dicarboxylate transmembrane transporter activity"/>
    <property type="evidence" value="ECO:0007669"/>
    <property type="project" value="InterPro"/>
</dbReference>
<keyword evidence="11" id="KW-1185">Reference proteome</keyword>
<keyword evidence="7 9" id="KW-1133">Transmembrane helix</keyword>
<evidence type="ECO:0000256" key="4">
    <source>
        <dbReference type="ARBA" id="ARBA00022475"/>
    </source>
</evidence>
<proteinExistence type="inferred from homology"/>
<sequence>MDFFINLDEGVQFAIQIVVVLVCLFYGARKGGVALGMLGGIGILMLVFLFHVKPGKPAIDVMLTILAVVVASATLQASGGLDVMLQIAERILRRNPKFLTILAPFVTCFLTILCGTGHVVYTIMPIIYDIAIKNNIRPERPMAAASVSSQMGIIASPVSVAVVSLTALLLAADHKLAGFDGYVNLLQITIPSTLFGVLCIGIFSWFRGKDLDKDEQFQEHLKDPEFKKYVYGETKTLLNIKLPTKDWVAMWIFLAAIAIVAILGIFEELRPNWGQIMKNGQPQFDALGNPKMDSLSMVAVIQMFMLLAGSAILIFTQTDAKKIAQNEIFRSGMIALVAVFGISWMADTMFAVHTPMMKEALGGVVKEHPWTYAVMLLLISKFVNSQAAAIAAFVPLALNIGVEPGIIVAFAAACYGYYILPTYPSDLATIQFDRSGTTRIGKFVINHSFILPGLIGVFTSCCAGYVLAIIAGYL</sequence>
<keyword evidence="6 9" id="KW-0812">Transmembrane</keyword>
<evidence type="ECO:0000313" key="10">
    <source>
        <dbReference type="EMBL" id="EEQ64092.1"/>
    </source>
</evidence>
<dbReference type="GeneID" id="93196985"/>
<evidence type="ECO:0000256" key="8">
    <source>
        <dbReference type="ARBA" id="ARBA00023136"/>
    </source>
</evidence>
<evidence type="ECO:0000256" key="7">
    <source>
        <dbReference type="ARBA" id="ARBA00022989"/>
    </source>
</evidence>
<dbReference type="NCBIfam" id="NF006927">
    <property type="entry name" value="PRK09412.1"/>
    <property type="match status" value="1"/>
</dbReference>